<evidence type="ECO:0000256" key="2">
    <source>
        <dbReference type="ARBA" id="ARBA00004123"/>
    </source>
</evidence>
<dbReference type="SUPFAM" id="SSF109640">
    <property type="entry name" value="KRAB domain (Kruppel-associated box)"/>
    <property type="match status" value="1"/>
</dbReference>
<evidence type="ECO:0000256" key="5">
    <source>
        <dbReference type="ARBA" id="ARBA00022723"/>
    </source>
</evidence>
<keyword evidence="11" id="KW-1185">Reference proteome</keyword>
<evidence type="ECO:0000256" key="6">
    <source>
        <dbReference type="ARBA" id="ARBA00022801"/>
    </source>
</evidence>
<comment type="cofactor">
    <cofactor evidence="1">
        <name>a divalent metal cation</name>
        <dbReference type="ChEBI" id="CHEBI:60240"/>
    </cofactor>
</comment>
<dbReference type="GO" id="GO:0046872">
    <property type="term" value="F:metal ion binding"/>
    <property type="evidence" value="ECO:0007669"/>
    <property type="project" value="UniProtKB-KW"/>
</dbReference>
<dbReference type="InterPro" id="IPR045249">
    <property type="entry name" value="HARBI1-like"/>
</dbReference>
<feature type="domain" description="KRAB" evidence="8">
    <location>
        <begin position="40"/>
        <end position="111"/>
    </location>
</feature>
<dbReference type="Pfam" id="PF13359">
    <property type="entry name" value="DDE_Tnp_4"/>
    <property type="match status" value="1"/>
</dbReference>
<dbReference type="Ensembl" id="ENSLLET00000035616.1">
    <property type="protein sequence ID" value="ENSLLEP00000034310.1"/>
    <property type="gene ID" value="ENSLLEG00000021699.1"/>
</dbReference>
<dbReference type="SMART" id="SM00349">
    <property type="entry name" value="KRAB"/>
    <property type="match status" value="1"/>
</dbReference>
<accession>A0A8C5Q8J3</accession>
<dbReference type="GeneTree" id="ENSGT00940000164115"/>
<comment type="similarity">
    <text evidence="3">Belongs to the HARBI1 family.</text>
</comment>
<dbReference type="PANTHER" id="PTHR22930:SF269">
    <property type="entry name" value="NUCLEASE HARBI1-LIKE PROTEIN"/>
    <property type="match status" value="1"/>
</dbReference>
<dbReference type="GO" id="GO:0006355">
    <property type="term" value="P:regulation of DNA-templated transcription"/>
    <property type="evidence" value="ECO:0007669"/>
    <property type="project" value="InterPro"/>
</dbReference>
<dbReference type="PROSITE" id="PS50805">
    <property type="entry name" value="KRAB"/>
    <property type="match status" value="1"/>
</dbReference>
<evidence type="ECO:0000313" key="10">
    <source>
        <dbReference type="Ensembl" id="ENSLLEP00000034310.1"/>
    </source>
</evidence>
<dbReference type="GO" id="GO:0005634">
    <property type="term" value="C:nucleus"/>
    <property type="evidence" value="ECO:0007669"/>
    <property type="project" value="UniProtKB-SubCell"/>
</dbReference>
<reference evidence="10" key="1">
    <citation type="submission" date="2025-08" db="UniProtKB">
        <authorList>
            <consortium name="Ensembl"/>
        </authorList>
    </citation>
    <scope>IDENTIFICATION</scope>
</reference>
<dbReference type="Pfam" id="PF01352">
    <property type="entry name" value="KRAB"/>
    <property type="match status" value="1"/>
</dbReference>
<proteinExistence type="inferred from homology"/>
<dbReference type="PANTHER" id="PTHR22930">
    <property type="match status" value="1"/>
</dbReference>
<sequence length="549" mass="62672">MKEEVIEVIIGDMSETEVMMERSPGHMSETEEPLNGQAECEFEDVAVYFSQKEWDCLKEEEKELYRDVMMENYQTLCSLGRINGIPALISAMERREEQCVWGCWEMERGEEPCVRGRQGYEDMEDSESAGPSRRFQEGLRSCSSEESVLCYVDIYKRRRAAAIVAALLLMRLRRRRLSRRRFWVHPVIANRQQRGQFWAMYETLRAHQDKFFEYTCMSLNSFDELLGLMSPTLERQDTFMRDSVAPVERLIITLRYLATGQSLVSLHDAFKIGKSTASNIIRETCCALWDVLHDAVMKKPNKEEWVKIAQMFTTACNFPNCVGALDGKHIRVIKPTCGSRFLNSKHFFSVVLFAVSDANYCFRYIDVGSYGSSSDSAVFAHSDFGRMLLRDELDLPGNTTLPGTADPALPFVFVADEAFAVGEHLMRPYSSRGLSLQKRVFNYRLTRARRVVECAFGILSNKWRILQSPINLKLENAISAVKAACALHNFVRQRDGYNFDDSLVHSMESTSMIGSRGSGHGVTVRGQFAAYFMSPEGEVSWQMQAINNE</sequence>
<dbReference type="AlphaFoldDB" id="A0A8C5Q8J3"/>
<keyword evidence="5" id="KW-0479">Metal-binding</keyword>
<dbReference type="InterPro" id="IPR003655">
    <property type="entry name" value="aKRAB"/>
</dbReference>
<evidence type="ECO:0000256" key="7">
    <source>
        <dbReference type="ARBA" id="ARBA00023242"/>
    </source>
</evidence>
<evidence type="ECO:0000256" key="4">
    <source>
        <dbReference type="ARBA" id="ARBA00022722"/>
    </source>
</evidence>
<keyword evidence="6" id="KW-0378">Hydrolase</keyword>
<evidence type="ECO:0000259" key="8">
    <source>
        <dbReference type="PROSITE" id="PS50805"/>
    </source>
</evidence>
<keyword evidence="7" id="KW-0539">Nucleus</keyword>
<dbReference type="CDD" id="cd07765">
    <property type="entry name" value="KRAB_A-box"/>
    <property type="match status" value="1"/>
</dbReference>
<dbReference type="InterPro" id="IPR027806">
    <property type="entry name" value="HARBI1_dom"/>
</dbReference>
<comment type="subcellular location">
    <subcellularLocation>
        <location evidence="2">Nucleus</location>
    </subcellularLocation>
</comment>
<feature type="domain" description="KRAB-related" evidence="9">
    <location>
        <begin position="37"/>
        <end position="101"/>
    </location>
</feature>
<dbReference type="OrthoDB" id="1912480at2759"/>
<dbReference type="Gene3D" id="6.10.140.140">
    <property type="match status" value="1"/>
</dbReference>
<dbReference type="GO" id="GO:0004518">
    <property type="term" value="F:nuclease activity"/>
    <property type="evidence" value="ECO:0007669"/>
    <property type="project" value="UniProtKB-KW"/>
</dbReference>
<dbReference type="GO" id="GO:0016787">
    <property type="term" value="F:hydrolase activity"/>
    <property type="evidence" value="ECO:0007669"/>
    <property type="project" value="UniProtKB-KW"/>
</dbReference>
<dbReference type="InterPro" id="IPR001909">
    <property type="entry name" value="KRAB"/>
</dbReference>
<evidence type="ECO:0000256" key="1">
    <source>
        <dbReference type="ARBA" id="ARBA00001968"/>
    </source>
</evidence>
<dbReference type="InterPro" id="IPR036051">
    <property type="entry name" value="KRAB_dom_sf"/>
</dbReference>
<protein>
    <recommendedName>
        <fullName evidence="12">Protein ALP1-like</fullName>
    </recommendedName>
</protein>
<evidence type="ECO:0000256" key="3">
    <source>
        <dbReference type="ARBA" id="ARBA00006958"/>
    </source>
</evidence>
<name>A0A8C5Q8J3_9ANUR</name>
<dbReference type="PROSITE" id="PS50806">
    <property type="entry name" value="KRAB_RELATED"/>
    <property type="match status" value="1"/>
</dbReference>
<keyword evidence="4" id="KW-0540">Nuclease</keyword>
<evidence type="ECO:0000313" key="11">
    <source>
        <dbReference type="Proteomes" id="UP000694569"/>
    </source>
</evidence>
<evidence type="ECO:0000259" key="9">
    <source>
        <dbReference type="PROSITE" id="PS50806"/>
    </source>
</evidence>
<organism evidence="10 11">
    <name type="scientific">Leptobrachium leishanense</name>
    <name type="common">Leishan spiny toad</name>
    <dbReference type="NCBI Taxonomy" id="445787"/>
    <lineage>
        <taxon>Eukaryota</taxon>
        <taxon>Metazoa</taxon>
        <taxon>Chordata</taxon>
        <taxon>Craniata</taxon>
        <taxon>Vertebrata</taxon>
        <taxon>Euteleostomi</taxon>
        <taxon>Amphibia</taxon>
        <taxon>Batrachia</taxon>
        <taxon>Anura</taxon>
        <taxon>Pelobatoidea</taxon>
        <taxon>Megophryidae</taxon>
        <taxon>Leptobrachium</taxon>
    </lineage>
</organism>
<dbReference type="Proteomes" id="UP000694569">
    <property type="component" value="Unplaced"/>
</dbReference>
<reference evidence="10" key="2">
    <citation type="submission" date="2025-09" db="UniProtKB">
        <authorList>
            <consortium name="Ensembl"/>
        </authorList>
    </citation>
    <scope>IDENTIFICATION</scope>
</reference>
<evidence type="ECO:0008006" key="12">
    <source>
        <dbReference type="Google" id="ProtNLM"/>
    </source>
</evidence>